<evidence type="ECO:0000313" key="2">
    <source>
        <dbReference type="EMBL" id="KAJ1371229.1"/>
    </source>
</evidence>
<gene>
    <name evidence="2" type="ORF">KIN20_033140</name>
</gene>
<keyword evidence="3" id="KW-1185">Reference proteome</keyword>
<sequence length="95" mass="10191">MISVPHSGSCGHPPSNHRSGPRRCLAKTAYEGIDNKPNHSNIQCGLRPSAEEGGVNGTHFPPRKVVKDKGYCPTGEAVEAETSVLDCQDNKQPIK</sequence>
<evidence type="ECO:0000256" key="1">
    <source>
        <dbReference type="SAM" id="MobiDB-lite"/>
    </source>
</evidence>
<dbReference type="AlphaFoldDB" id="A0AAD5R7Z3"/>
<comment type="caution">
    <text evidence="2">The sequence shown here is derived from an EMBL/GenBank/DDBJ whole genome shotgun (WGS) entry which is preliminary data.</text>
</comment>
<reference evidence="2" key="1">
    <citation type="submission" date="2021-06" db="EMBL/GenBank/DDBJ databases">
        <title>Parelaphostrongylus tenuis whole genome reference sequence.</title>
        <authorList>
            <person name="Garwood T.J."/>
            <person name="Larsen P.A."/>
            <person name="Fountain-Jones N.M."/>
            <person name="Garbe J.R."/>
            <person name="Macchietto M.G."/>
            <person name="Kania S.A."/>
            <person name="Gerhold R.W."/>
            <person name="Richards J.E."/>
            <person name="Wolf T.M."/>
        </authorList>
    </citation>
    <scope>NUCLEOTIDE SEQUENCE</scope>
    <source>
        <strain evidence="2">MNPRO001-30</strain>
        <tissue evidence="2">Meninges</tissue>
    </source>
</reference>
<protein>
    <submittedName>
        <fullName evidence="2">Uncharacterized protein</fullName>
    </submittedName>
</protein>
<proteinExistence type="predicted"/>
<organism evidence="2 3">
    <name type="scientific">Parelaphostrongylus tenuis</name>
    <name type="common">Meningeal worm</name>
    <dbReference type="NCBI Taxonomy" id="148309"/>
    <lineage>
        <taxon>Eukaryota</taxon>
        <taxon>Metazoa</taxon>
        <taxon>Ecdysozoa</taxon>
        <taxon>Nematoda</taxon>
        <taxon>Chromadorea</taxon>
        <taxon>Rhabditida</taxon>
        <taxon>Rhabditina</taxon>
        <taxon>Rhabditomorpha</taxon>
        <taxon>Strongyloidea</taxon>
        <taxon>Metastrongylidae</taxon>
        <taxon>Parelaphostrongylus</taxon>
    </lineage>
</organism>
<dbReference type="EMBL" id="JAHQIW010006939">
    <property type="protein sequence ID" value="KAJ1371229.1"/>
    <property type="molecule type" value="Genomic_DNA"/>
</dbReference>
<name>A0AAD5R7Z3_PARTN</name>
<accession>A0AAD5R7Z3</accession>
<feature type="region of interest" description="Disordered" evidence="1">
    <location>
        <begin position="47"/>
        <end position="68"/>
    </location>
</feature>
<evidence type="ECO:0000313" key="3">
    <source>
        <dbReference type="Proteomes" id="UP001196413"/>
    </source>
</evidence>
<feature type="region of interest" description="Disordered" evidence="1">
    <location>
        <begin position="1"/>
        <end position="22"/>
    </location>
</feature>
<dbReference type="Proteomes" id="UP001196413">
    <property type="component" value="Unassembled WGS sequence"/>
</dbReference>